<feature type="region of interest" description="Disordered" evidence="1">
    <location>
        <begin position="1"/>
        <end position="21"/>
    </location>
</feature>
<proteinExistence type="predicted"/>
<dbReference type="AlphaFoldDB" id="A0A0F9JK19"/>
<protein>
    <submittedName>
        <fullName evidence="2">Uncharacterized protein</fullName>
    </submittedName>
</protein>
<evidence type="ECO:0000256" key="1">
    <source>
        <dbReference type="SAM" id="MobiDB-lite"/>
    </source>
</evidence>
<sequence>MADNLNTPYLGQPGSSDNLNTPFLPETASEATINLRSDVSTVGELHAQGDAVIGGTLAVTGVTTLSAALASASAISGGALTATSGAFSDVITSSDVSGNFLSVGTFANDSEMEDGDFRIVQAASGVSLAYRSGSTTYYIGDSTVSEA</sequence>
<reference evidence="2" key="1">
    <citation type="journal article" date="2015" name="Nature">
        <title>Complex archaea that bridge the gap between prokaryotes and eukaryotes.</title>
        <authorList>
            <person name="Spang A."/>
            <person name="Saw J.H."/>
            <person name="Jorgensen S.L."/>
            <person name="Zaremba-Niedzwiedzka K."/>
            <person name="Martijn J."/>
            <person name="Lind A.E."/>
            <person name="van Eijk R."/>
            <person name="Schleper C."/>
            <person name="Guy L."/>
            <person name="Ettema T.J."/>
        </authorList>
    </citation>
    <scope>NUCLEOTIDE SEQUENCE</scope>
</reference>
<accession>A0A0F9JK19</accession>
<dbReference type="EMBL" id="LAZR01017712">
    <property type="protein sequence ID" value="KKL99287.1"/>
    <property type="molecule type" value="Genomic_DNA"/>
</dbReference>
<evidence type="ECO:0000313" key="2">
    <source>
        <dbReference type="EMBL" id="KKL99287.1"/>
    </source>
</evidence>
<organism evidence="2">
    <name type="scientific">marine sediment metagenome</name>
    <dbReference type="NCBI Taxonomy" id="412755"/>
    <lineage>
        <taxon>unclassified sequences</taxon>
        <taxon>metagenomes</taxon>
        <taxon>ecological metagenomes</taxon>
    </lineage>
</organism>
<comment type="caution">
    <text evidence="2">The sequence shown here is derived from an EMBL/GenBank/DDBJ whole genome shotgun (WGS) entry which is preliminary data.</text>
</comment>
<gene>
    <name evidence="2" type="ORF">LCGC14_1815900</name>
</gene>
<name>A0A0F9JK19_9ZZZZ</name>